<dbReference type="AlphaFoldDB" id="A0A9P7AP81"/>
<evidence type="ECO:0000313" key="1">
    <source>
        <dbReference type="EMBL" id="KAG1792511.1"/>
    </source>
</evidence>
<gene>
    <name evidence="1" type="ORF">HD556DRAFT_1220599</name>
</gene>
<evidence type="ECO:0000313" key="2">
    <source>
        <dbReference type="Proteomes" id="UP000719766"/>
    </source>
</evidence>
<organism evidence="1 2">
    <name type="scientific">Suillus plorans</name>
    <dbReference type="NCBI Taxonomy" id="116603"/>
    <lineage>
        <taxon>Eukaryota</taxon>
        <taxon>Fungi</taxon>
        <taxon>Dikarya</taxon>
        <taxon>Basidiomycota</taxon>
        <taxon>Agaricomycotina</taxon>
        <taxon>Agaricomycetes</taxon>
        <taxon>Agaricomycetidae</taxon>
        <taxon>Boletales</taxon>
        <taxon>Suillineae</taxon>
        <taxon>Suillaceae</taxon>
        <taxon>Suillus</taxon>
    </lineage>
</organism>
<dbReference type="Proteomes" id="UP000719766">
    <property type="component" value="Unassembled WGS sequence"/>
</dbReference>
<comment type="caution">
    <text evidence="1">The sequence shown here is derived from an EMBL/GenBank/DDBJ whole genome shotgun (WGS) entry which is preliminary data.</text>
</comment>
<proteinExistence type="predicted"/>
<dbReference type="GeneID" id="64590559"/>
<sequence length="110" mass="12118">MSSVNASTGFTLFQLHLRRVPRTIPPVSNSTDTTTGEGLDDKGACELILRLENNMMEAQDNLLAAKAAQATQVNTHRALELGLKAGDKVMLSTKHRRRDYIMKGDKHVAK</sequence>
<feature type="non-terminal residue" evidence="1">
    <location>
        <position position="110"/>
    </location>
</feature>
<dbReference type="OrthoDB" id="3268967at2759"/>
<dbReference type="EMBL" id="JABBWE010000036">
    <property type="protein sequence ID" value="KAG1792511.1"/>
    <property type="molecule type" value="Genomic_DNA"/>
</dbReference>
<protein>
    <submittedName>
        <fullName evidence="1">Uncharacterized protein</fullName>
    </submittedName>
</protein>
<dbReference type="RefSeq" id="XP_041159124.1">
    <property type="nucleotide sequence ID" value="XM_041296795.1"/>
</dbReference>
<name>A0A9P7AP81_9AGAM</name>
<keyword evidence="2" id="KW-1185">Reference proteome</keyword>
<accession>A0A9P7AP81</accession>
<reference evidence="1" key="1">
    <citation type="journal article" date="2020" name="New Phytol.">
        <title>Comparative genomics reveals dynamic genome evolution in host specialist ectomycorrhizal fungi.</title>
        <authorList>
            <person name="Lofgren L.A."/>
            <person name="Nguyen N.H."/>
            <person name="Vilgalys R."/>
            <person name="Ruytinx J."/>
            <person name="Liao H.L."/>
            <person name="Branco S."/>
            <person name="Kuo A."/>
            <person name="LaButti K."/>
            <person name="Lipzen A."/>
            <person name="Andreopoulos W."/>
            <person name="Pangilinan J."/>
            <person name="Riley R."/>
            <person name="Hundley H."/>
            <person name="Na H."/>
            <person name="Barry K."/>
            <person name="Grigoriev I.V."/>
            <person name="Stajich J.E."/>
            <person name="Kennedy P.G."/>
        </authorList>
    </citation>
    <scope>NUCLEOTIDE SEQUENCE</scope>
    <source>
        <strain evidence="1">S12</strain>
    </source>
</reference>